<evidence type="ECO:0000313" key="2">
    <source>
        <dbReference type="Proteomes" id="UP001418222"/>
    </source>
</evidence>
<comment type="caution">
    <text evidence="1">The sequence shown here is derived from an EMBL/GenBank/DDBJ whole genome shotgun (WGS) entry which is preliminary data.</text>
</comment>
<protein>
    <submittedName>
        <fullName evidence="1">Uncharacterized protein</fullName>
    </submittedName>
</protein>
<keyword evidence="2" id="KW-1185">Reference proteome</keyword>
<evidence type="ECO:0000313" key="1">
    <source>
        <dbReference type="EMBL" id="KAK8916478.1"/>
    </source>
</evidence>
<dbReference type="EMBL" id="JBBWWQ010000020">
    <property type="protein sequence ID" value="KAK8916478.1"/>
    <property type="molecule type" value="Genomic_DNA"/>
</dbReference>
<dbReference type="Proteomes" id="UP001418222">
    <property type="component" value="Unassembled WGS sequence"/>
</dbReference>
<sequence>MYPKNSLVPVAKPAFLQNSLGKLKFFLTWVAGFKPDMARLLPLNVLFFLLAAERYSVQILIQIHKCIHFLVQIQKFMSTHTFHSSIDPVHPRLNSSFIQAI</sequence>
<name>A0AAP0AVZ0_9ASPA</name>
<dbReference type="AlphaFoldDB" id="A0AAP0AVZ0"/>
<accession>A0AAP0AVZ0</accession>
<reference evidence="1 2" key="1">
    <citation type="journal article" date="2022" name="Nat. Plants">
        <title>Genomes of leafy and leafless Platanthera orchids illuminate the evolution of mycoheterotrophy.</title>
        <authorList>
            <person name="Li M.H."/>
            <person name="Liu K.W."/>
            <person name="Li Z."/>
            <person name="Lu H.C."/>
            <person name="Ye Q.L."/>
            <person name="Zhang D."/>
            <person name="Wang J.Y."/>
            <person name="Li Y.F."/>
            <person name="Zhong Z.M."/>
            <person name="Liu X."/>
            <person name="Yu X."/>
            <person name="Liu D.K."/>
            <person name="Tu X.D."/>
            <person name="Liu B."/>
            <person name="Hao Y."/>
            <person name="Liao X.Y."/>
            <person name="Jiang Y.T."/>
            <person name="Sun W.H."/>
            <person name="Chen J."/>
            <person name="Chen Y.Q."/>
            <person name="Ai Y."/>
            <person name="Zhai J.W."/>
            <person name="Wu S.S."/>
            <person name="Zhou Z."/>
            <person name="Hsiao Y.Y."/>
            <person name="Wu W.L."/>
            <person name="Chen Y.Y."/>
            <person name="Lin Y.F."/>
            <person name="Hsu J.L."/>
            <person name="Li C.Y."/>
            <person name="Wang Z.W."/>
            <person name="Zhao X."/>
            <person name="Zhong W.Y."/>
            <person name="Ma X.K."/>
            <person name="Ma L."/>
            <person name="Huang J."/>
            <person name="Chen G.Z."/>
            <person name="Huang M.Z."/>
            <person name="Huang L."/>
            <person name="Peng D.H."/>
            <person name="Luo Y.B."/>
            <person name="Zou S.Q."/>
            <person name="Chen S.P."/>
            <person name="Lan S."/>
            <person name="Tsai W.C."/>
            <person name="Van de Peer Y."/>
            <person name="Liu Z.J."/>
        </authorList>
    </citation>
    <scope>NUCLEOTIDE SEQUENCE [LARGE SCALE GENOMIC DNA]</scope>
    <source>
        <strain evidence="1">Lor287</strain>
    </source>
</reference>
<organism evidence="1 2">
    <name type="scientific">Platanthera zijinensis</name>
    <dbReference type="NCBI Taxonomy" id="2320716"/>
    <lineage>
        <taxon>Eukaryota</taxon>
        <taxon>Viridiplantae</taxon>
        <taxon>Streptophyta</taxon>
        <taxon>Embryophyta</taxon>
        <taxon>Tracheophyta</taxon>
        <taxon>Spermatophyta</taxon>
        <taxon>Magnoliopsida</taxon>
        <taxon>Liliopsida</taxon>
        <taxon>Asparagales</taxon>
        <taxon>Orchidaceae</taxon>
        <taxon>Orchidoideae</taxon>
        <taxon>Orchideae</taxon>
        <taxon>Orchidinae</taxon>
        <taxon>Platanthera</taxon>
    </lineage>
</organism>
<gene>
    <name evidence="1" type="ORF">KSP39_PZI022850</name>
</gene>
<proteinExistence type="predicted"/>